<dbReference type="GeneTree" id="ENSGT00940000168433"/>
<dbReference type="Pfam" id="PF00039">
    <property type="entry name" value="fn1"/>
    <property type="match status" value="2"/>
</dbReference>
<reference evidence="5" key="2">
    <citation type="submission" date="2025-09" db="UniProtKB">
        <authorList>
            <consortium name="Ensembl"/>
        </authorList>
    </citation>
    <scope>IDENTIFICATION</scope>
</reference>
<organism evidence="5 6">
    <name type="scientific">Kryptolebias marmoratus</name>
    <name type="common">Mangrove killifish</name>
    <name type="synonym">Rivulus marmoratus</name>
    <dbReference type="NCBI Taxonomy" id="37003"/>
    <lineage>
        <taxon>Eukaryota</taxon>
        <taxon>Metazoa</taxon>
        <taxon>Chordata</taxon>
        <taxon>Craniata</taxon>
        <taxon>Vertebrata</taxon>
        <taxon>Euteleostomi</taxon>
        <taxon>Actinopterygii</taxon>
        <taxon>Neopterygii</taxon>
        <taxon>Teleostei</taxon>
        <taxon>Neoteleostei</taxon>
        <taxon>Acanthomorphata</taxon>
        <taxon>Ovalentaria</taxon>
        <taxon>Atherinomorphae</taxon>
        <taxon>Cyprinodontiformes</taxon>
        <taxon>Rivulidae</taxon>
        <taxon>Kryptolebias</taxon>
    </lineage>
</organism>
<dbReference type="PROSITE" id="PS01253">
    <property type="entry name" value="FN1_1"/>
    <property type="match status" value="1"/>
</dbReference>
<feature type="domain" description="Fibronectin type-I" evidence="4">
    <location>
        <begin position="9"/>
        <end position="54"/>
    </location>
</feature>
<evidence type="ECO:0000259" key="4">
    <source>
        <dbReference type="PROSITE" id="PS51091"/>
    </source>
</evidence>
<keyword evidence="1" id="KW-1015">Disulfide bond</keyword>
<dbReference type="SMART" id="SM00058">
    <property type="entry name" value="FN1"/>
    <property type="match status" value="2"/>
</dbReference>
<dbReference type="STRING" id="37003.ENSKMAP00000015767"/>
<evidence type="ECO:0000313" key="6">
    <source>
        <dbReference type="Proteomes" id="UP000264800"/>
    </source>
</evidence>
<protein>
    <recommendedName>
        <fullName evidence="4">Fibronectin type-I domain-containing protein</fullName>
    </recommendedName>
</protein>
<evidence type="ECO:0000256" key="3">
    <source>
        <dbReference type="SAM" id="MobiDB-lite"/>
    </source>
</evidence>
<dbReference type="AlphaFoldDB" id="A0A3Q3FTA9"/>
<evidence type="ECO:0000313" key="5">
    <source>
        <dbReference type="Ensembl" id="ENSKMAP00000015767.1"/>
    </source>
</evidence>
<dbReference type="InterPro" id="IPR000083">
    <property type="entry name" value="Fibronectin_type1"/>
</dbReference>
<accession>A0A3Q3FTA9</accession>
<evidence type="ECO:0000256" key="2">
    <source>
        <dbReference type="ARBA" id="ARBA00023180"/>
    </source>
</evidence>
<dbReference type="FunFam" id="2.10.70.10:FF:000004">
    <property type="entry name" value="Fibronectin 1"/>
    <property type="match status" value="2"/>
</dbReference>
<dbReference type="Ensembl" id="ENSKMAT00000015994.1">
    <property type="protein sequence ID" value="ENSKMAP00000015767.1"/>
    <property type="gene ID" value="ENSKMAG00000011792.1"/>
</dbReference>
<dbReference type="SUPFAM" id="SSF57603">
    <property type="entry name" value="FnI-like domain"/>
    <property type="match status" value="2"/>
</dbReference>
<feature type="domain" description="Fibronectin type-I" evidence="4">
    <location>
        <begin position="49"/>
        <end position="92"/>
    </location>
</feature>
<reference evidence="5" key="1">
    <citation type="submission" date="2025-08" db="UniProtKB">
        <authorList>
            <consortium name="Ensembl"/>
        </authorList>
    </citation>
    <scope>IDENTIFICATION</scope>
</reference>
<evidence type="ECO:0000256" key="1">
    <source>
        <dbReference type="ARBA" id="ARBA00023157"/>
    </source>
</evidence>
<dbReference type="PROSITE" id="PS51091">
    <property type="entry name" value="FN1_2"/>
    <property type="match status" value="2"/>
</dbReference>
<dbReference type="Gene3D" id="2.10.70.10">
    <property type="entry name" value="Complement Module, domain 1"/>
    <property type="match status" value="2"/>
</dbReference>
<keyword evidence="2" id="KW-0325">Glycoprotein</keyword>
<dbReference type="Proteomes" id="UP000264800">
    <property type="component" value="Unplaced"/>
</dbReference>
<dbReference type="GO" id="GO:0005576">
    <property type="term" value="C:extracellular region"/>
    <property type="evidence" value="ECO:0007669"/>
    <property type="project" value="InterPro"/>
</dbReference>
<proteinExistence type="predicted"/>
<sequence>MRCGGGPSDRCHDNGRSYKIGDTWQKPHENGDSMLECICLGNNKGEWTYRCHDNGRSYKIGDTWQKPHENGDSMLECICLGNNKGEWTCRPVGESFRPAVTPPPSDPLGGRQDHPPSIIRTHDELHLLRRGAGPLEVRPDRCVSLLCATPCGDDT</sequence>
<name>A0A3Q3FTA9_KRYMA</name>
<feature type="region of interest" description="Disordered" evidence="3">
    <location>
        <begin position="95"/>
        <end position="117"/>
    </location>
</feature>
<keyword evidence="6" id="KW-1185">Reference proteome</keyword>